<proteinExistence type="predicted"/>
<comment type="caution">
    <text evidence="1">The sequence shown here is derived from an EMBL/GenBank/DDBJ whole genome shotgun (WGS) entry which is preliminary data.</text>
</comment>
<name>A0ABN9TP75_9DINO</name>
<protein>
    <submittedName>
        <fullName evidence="1">Uncharacterized protein</fullName>
    </submittedName>
</protein>
<reference evidence="1" key="1">
    <citation type="submission" date="2023-10" db="EMBL/GenBank/DDBJ databases">
        <authorList>
            <person name="Chen Y."/>
            <person name="Shah S."/>
            <person name="Dougan E. K."/>
            <person name="Thang M."/>
            <person name="Chan C."/>
        </authorList>
    </citation>
    <scope>NUCLEOTIDE SEQUENCE [LARGE SCALE GENOMIC DNA]</scope>
</reference>
<evidence type="ECO:0000313" key="1">
    <source>
        <dbReference type="EMBL" id="CAK0847717.1"/>
    </source>
</evidence>
<accession>A0ABN9TP75</accession>
<dbReference type="Proteomes" id="UP001189429">
    <property type="component" value="Unassembled WGS sequence"/>
</dbReference>
<keyword evidence="2" id="KW-1185">Reference proteome</keyword>
<organism evidence="1 2">
    <name type="scientific">Prorocentrum cordatum</name>
    <dbReference type="NCBI Taxonomy" id="2364126"/>
    <lineage>
        <taxon>Eukaryota</taxon>
        <taxon>Sar</taxon>
        <taxon>Alveolata</taxon>
        <taxon>Dinophyceae</taxon>
        <taxon>Prorocentrales</taxon>
        <taxon>Prorocentraceae</taxon>
        <taxon>Prorocentrum</taxon>
    </lineage>
</organism>
<sequence length="553" mass="61450">MLRALWATLAPPQPRRRGGWRQQLVAAEADAAAADEDRGISRLFGNHLLSWCEGGMSAARLQHLAASGAADGLEHPMLARMAQLREGQNAQASLIELLGTTGVPRILSAFPGEFVSHGVLPSSWFSLLRAYPHEFRLRLGAEKTKLRGFWRDFLSRPANADLRANHPIIGGMGIDELETVIPLTMHADAGPYSKTSACYVVSFGSLVGVGEAKLTKFMCASYVQRSGQMDDSLWWHRVLEDMAALGSGHVGGRAVARDSDGTLWRGALVFVKCDEDVRANDFGLTHFSGGNEVCPDCLANRTTRPFTDMTEGAAWRRGEGMSFDVYKARAREPHHPLVANAHFCHRFFFPIDIMHLLECKGVTLLVFGSAMMWLLADARVGANKEERLEAINARREQFYDARCAAPFFRDVVFHYCGSMHDRDQQLRRLTAALDDLYTLLYDAPMFPPDATVVRVRQLCLAFGSACQRLRELSRRAGVFAFAVTPKVHEVQHIPLLTSCINPVRVQVYSEESMMGSVTGTWRGSKNGRCRQTVQKVVLIKQVTGLLLRFELDT</sequence>
<gene>
    <name evidence="1" type="ORF">PCOR1329_LOCUS40848</name>
</gene>
<dbReference type="EMBL" id="CAUYUJ010014924">
    <property type="protein sequence ID" value="CAK0847717.1"/>
    <property type="molecule type" value="Genomic_DNA"/>
</dbReference>
<evidence type="ECO:0000313" key="2">
    <source>
        <dbReference type="Proteomes" id="UP001189429"/>
    </source>
</evidence>